<dbReference type="PANTHER" id="PTHR46038:SF29">
    <property type="entry name" value="NUCLEOTIDE-DIPHOSPHO-SUGAR TRANSFERASE DOMAIN-CONTAINING PROTEIN"/>
    <property type="match status" value="1"/>
</dbReference>
<dbReference type="OrthoDB" id="540503at2759"/>
<reference evidence="4" key="1">
    <citation type="submission" date="2019-11" db="EMBL/GenBank/DDBJ databases">
        <authorList>
            <person name="Liu Y."/>
            <person name="Hou J."/>
            <person name="Li T.-Q."/>
            <person name="Guan C.-H."/>
            <person name="Wu X."/>
            <person name="Wu H.-Z."/>
            <person name="Ling F."/>
            <person name="Zhang R."/>
            <person name="Shi X.-G."/>
            <person name="Ren J.-P."/>
            <person name="Chen E.-F."/>
            <person name="Sun J.-M."/>
        </authorList>
    </citation>
    <scope>NUCLEOTIDE SEQUENCE</scope>
    <source>
        <strain evidence="4">Adult_tree_wgs_1</strain>
        <tissue evidence="4">Leaves</tissue>
    </source>
</reference>
<evidence type="ECO:0000313" key="4">
    <source>
        <dbReference type="EMBL" id="KAF7133568.1"/>
    </source>
</evidence>
<evidence type="ECO:0000256" key="1">
    <source>
        <dbReference type="SAM" id="MobiDB-lite"/>
    </source>
</evidence>
<accession>A0A834GLS9</accession>
<keyword evidence="2" id="KW-1133">Transmembrane helix</keyword>
<protein>
    <recommendedName>
        <fullName evidence="3">Nucleotide-diphospho-sugar transferase domain-containing protein</fullName>
    </recommendedName>
</protein>
<organism evidence="4 5">
    <name type="scientific">Rhododendron simsii</name>
    <name type="common">Sims's rhododendron</name>
    <dbReference type="NCBI Taxonomy" id="118357"/>
    <lineage>
        <taxon>Eukaryota</taxon>
        <taxon>Viridiplantae</taxon>
        <taxon>Streptophyta</taxon>
        <taxon>Embryophyta</taxon>
        <taxon>Tracheophyta</taxon>
        <taxon>Spermatophyta</taxon>
        <taxon>Magnoliopsida</taxon>
        <taxon>eudicotyledons</taxon>
        <taxon>Gunneridae</taxon>
        <taxon>Pentapetalae</taxon>
        <taxon>asterids</taxon>
        <taxon>Ericales</taxon>
        <taxon>Ericaceae</taxon>
        <taxon>Ericoideae</taxon>
        <taxon>Rhodoreae</taxon>
        <taxon>Rhododendron</taxon>
    </lineage>
</organism>
<keyword evidence="5" id="KW-1185">Reference proteome</keyword>
<dbReference type="AlphaFoldDB" id="A0A834GLS9"/>
<dbReference type="Proteomes" id="UP000626092">
    <property type="component" value="Unassembled WGS sequence"/>
</dbReference>
<evidence type="ECO:0000313" key="5">
    <source>
        <dbReference type="Proteomes" id="UP000626092"/>
    </source>
</evidence>
<proteinExistence type="predicted"/>
<dbReference type="InterPro" id="IPR005069">
    <property type="entry name" value="Nucl-diP-sugar_transferase"/>
</dbReference>
<keyword evidence="2" id="KW-0472">Membrane</keyword>
<evidence type="ECO:0000256" key="2">
    <source>
        <dbReference type="SAM" id="Phobius"/>
    </source>
</evidence>
<keyword evidence="2" id="KW-0812">Transmembrane</keyword>
<feature type="region of interest" description="Disordered" evidence="1">
    <location>
        <begin position="1"/>
        <end position="21"/>
    </location>
</feature>
<dbReference type="PANTHER" id="PTHR46038">
    <property type="entry name" value="EXPRESSED PROTEIN-RELATED"/>
    <property type="match status" value="1"/>
</dbReference>
<name>A0A834GLS9_RHOSS</name>
<sequence>MKSPPRPETKSSTVGGGVMDVDDHDHRPLLSTIQSWGLSVKKIMNIRVFDLTVLSLLFIGLLYIVLSSYSSGNHPFFPPPTKSQCHPSSSLMFNMSTYKDELEEVLAETSTENRTVIIAVVNKAYVEGEKSMLDLFLDGFWLGENTRVLRDHLLIVAVDQTSYERCRFLGFHCYKLETDGVDFGGEKLFMSDDFIKMMWRRTLFLGDVLKRGYNFIFTDTDVMWLRNPFSRLVLNETLDLQISTDKFNGNEMSRDNRINTGFYMIRSNNKTIALFDSWYAKKDNSTGMKEQDVLQALMKEPVFTNLDLNVRFLDTLYFSGFCQDSRDVRDVVTVHANCCRSISAKVADLTTVLRDWKRFKRESANESLTFGWTKHVACENSWRH</sequence>
<dbReference type="EMBL" id="WJXA01000009">
    <property type="protein sequence ID" value="KAF7133568.1"/>
    <property type="molecule type" value="Genomic_DNA"/>
</dbReference>
<gene>
    <name evidence="4" type="ORF">RHSIM_Rhsim09G0187900</name>
</gene>
<dbReference type="Pfam" id="PF03407">
    <property type="entry name" value="Nucleotid_trans"/>
    <property type="match status" value="1"/>
</dbReference>
<evidence type="ECO:0000259" key="3">
    <source>
        <dbReference type="Pfam" id="PF03407"/>
    </source>
</evidence>
<dbReference type="InterPro" id="IPR044821">
    <property type="entry name" value="At1g28695/At4g15970-like"/>
</dbReference>
<feature type="transmembrane region" description="Helical" evidence="2">
    <location>
        <begin position="48"/>
        <end position="66"/>
    </location>
</feature>
<feature type="domain" description="Nucleotide-diphospho-sugar transferase" evidence="3">
    <location>
        <begin position="150"/>
        <end position="349"/>
    </location>
</feature>
<comment type="caution">
    <text evidence="4">The sequence shown here is derived from an EMBL/GenBank/DDBJ whole genome shotgun (WGS) entry which is preliminary data.</text>
</comment>